<dbReference type="Gene3D" id="3.40.50.1000">
    <property type="entry name" value="HAD superfamily/HAD-like"/>
    <property type="match status" value="1"/>
</dbReference>
<dbReference type="eggNOG" id="COG0560">
    <property type="taxonomic scope" value="Bacteria"/>
</dbReference>
<feature type="signal peptide" evidence="1">
    <location>
        <begin position="1"/>
        <end position="20"/>
    </location>
</feature>
<dbReference type="Pfam" id="PF12710">
    <property type="entry name" value="HAD"/>
    <property type="match status" value="1"/>
</dbReference>
<protein>
    <submittedName>
        <fullName evidence="2">Nonspecific acid phosphatase</fullName>
    </submittedName>
</protein>
<sequence length="318" mass="34764">MRALCKAVLVLALSAVPALADPLPSWNDTDTKSAIIGFVDRVTDPASPDYVPPADRIATFDNDGNLWAEQPIYFQLIYALDRVKERAEADPSILSTDALKAAAEGDLETLAAGGIEGLLEVLAVSHAGISVEDFQADVNAWFDSARHPTTGMRYDEMIYQPMLELLSYLRDEGFQTWIVSGGGVHFIRAFAERAYNIPPEQVMGSAGPTEYVDGQVMKLPGIDFVDDKEGKPVGIDSRIGKRPIFASGNSDGDFAMLEYTTSGDGPGFGLLLHHTDAEREFAYDREGHVGVLNRGLDEGPDRGWVIVDMARDWSRVWP</sequence>
<dbReference type="HOGENOM" id="CLU_052514_0_0_5"/>
<keyword evidence="3" id="KW-1185">Reference proteome</keyword>
<accession>A8LL96</accession>
<evidence type="ECO:0000313" key="2">
    <source>
        <dbReference type="EMBL" id="ABV94845.1"/>
    </source>
</evidence>
<dbReference type="RefSeq" id="WP_012179773.1">
    <property type="nucleotide sequence ID" value="NC_009952.1"/>
</dbReference>
<keyword evidence="1" id="KW-0732">Signal</keyword>
<dbReference type="STRING" id="398580.Dshi_3112"/>
<evidence type="ECO:0000256" key="1">
    <source>
        <dbReference type="SAM" id="SignalP"/>
    </source>
</evidence>
<dbReference type="Proteomes" id="UP000006833">
    <property type="component" value="Chromosome"/>
</dbReference>
<dbReference type="KEGG" id="dsh:Dshi_3112"/>
<evidence type="ECO:0000313" key="3">
    <source>
        <dbReference type="Proteomes" id="UP000006833"/>
    </source>
</evidence>
<dbReference type="AlphaFoldDB" id="A8LL96"/>
<feature type="chain" id="PRO_5002722857" evidence="1">
    <location>
        <begin position="21"/>
        <end position="318"/>
    </location>
</feature>
<dbReference type="InterPro" id="IPR036412">
    <property type="entry name" value="HAD-like_sf"/>
</dbReference>
<reference evidence="3" key="1">
    <citation type="journal article" date="2010" name="ISME J.">
        <title>The complete genome sequence of the algal symbiont Dinoroseobacter shibae: a hitchhiker's guide to life in the sea.</title>
        <authorList>
            <person name="Wagner-Dobler I."/>
            <person name="Ballhausen B."/>
            <person name="Berger M."/>
            <person name="Brinkhoff T."/>
            <person name="Buchholz I."/>
            <person name="Bunk B."/>
            <person name="Cypionka H."/>
            <person name="Daniel R."/>
            <person name="Drepper T."/>
            <person name="Gerdts G."/>
            <person name="Hahnke S."/>
            <person name="Han C."/>
            <person name="Jahn D."/>
            <person name="Kalhoefer D."/>
            <person name="Kiss H."/>
            <person name="Klenk H.P."/>
            <person name="Kyrpides N."/>
            <person name="Liebl W."/>
            <person name="Liesegang H."/>
            <person name="Meincke L."/>
            <person name="Pati A."/>
            <person name="Petersen J."/>
            <person name="Piekarski T."/>
            <person name="Pommerenke C."/>
            <person name="Pradella S."/>
            <person name="Pukall R."/>
            <person name="Rabus R."/>
            <person name="Stackebrandt E."/>
            <person name="Thole S."/>
            <person name="Thompson L."/>
            <person name="Tielen P."/>
            <person name="Tomasch J."/>
            <person name="von Jan M."/>
            <person name="Wanphrut N."/>
            <person name="Wichels A."/>
            <person name="Zech H."/>
            <person name="Simon M."/>
        </authorList>
    </citation>
    <scope>NUCLEOTIDE SEQUENCE [LARGE SCALE GENOMIC DNA]</scope>
    <source>
        <strain evidence="3">DSM 16493 / NCIMB 14021 / DFL 12</strain>
    </source>
</reference>
<proteinExistence type="predicted"/>
<dbReference type="EMBL" id="CP000830">
    <property type="protein sequence ID" value="ABV94845.1"/>
    <property type="molecule type" value="Genomic_DNA"/>
</dbReference>
<dbReference type="OrthoDB" id="9799365at2"/>
<dbReference type="InterPro" id="IPR023214">
    <property type="entry name" value="HAD_sf"/>
</dbReference>
<name>A8LL96_DINSH</name>
<organism evidence="2 3">
    <name type="scientific">Dinoroseobacter shibae (strain DSM 16493 / NCIMB 14021 / DFL 12)</name>
    <dbReference type="NCBI Taxonomy" id="398580"/>
    <lineage>
        <taxon>Bacteria</taxon>
        <taxon>Pseudomonadati</taxon>
        <taxon>Pseudomonadota</taxon>
        <taxon>Alphaproteobacteria</taxon>
        <taxon>Rhodobacterales</taxon>
        <taxon>Roseobacteraceae</taxon>
        <taxon>Dinoroseobacter</taxon>
    </lineage>
</organism>
<dbReference type="SUPFAM" id="SSF56784">
    <property type="entry name" value="HAD-like"/>
    <property type="match status" value="1"/>
</dbReference>
<gene>
    <name evidence="2" type="ordered locus">Dshi_3112</name>
</gene>